<dbReference type="Proteomes" id="UP001172142">
    <property type="component" value="Unassembled WGS sequence"/>
</dbReference>
<dbReference type="Pfam" id="PF12867">
    <property type="entry name" value="DinB_2"/>
    <property type="match status" value="1"/>
</dbReference>
<organism evidence="2 3">
    <name type="scientific">Planococcus shenhongbingii</name>
    <dbReference type="NCBI Taxonomy" id="3058398"/>
    <lineage>
        <taxon>Bacteria</taxon>
        <taxon>Bacillati</taxon>
        <taxon>Bacillota</taxon>
        <taxon>Bacilli</taxon>
        <taxon>Bacillales</taxon>
        <taxon>Caryophanaceae</taxon>
        <taxon>Planococcus</taxon>
    </lineage>
</organism>
<protein>
    <submittedName>
        <fullName evidence="2">DinB family protein</fullName>
    </submittedName>
</protein>
<comment type="caution">
    <text evidence="2">The sequence shown here is derived from an EMBL/GenBank/DDBJ whole genome shotgun (WGS) entry which is preliminary data.</text>
</comment>
<dbReference type="SUPFAM" id="SSF109854">
    <property type="entry name" value="DinB/YfiT-like putative metalloenzymes"/>
    <property type="match status" value="1"/>
</dbReference>
<dbReference type="Gene3D" id="1.20.120.450">
    <property type="entry name" value="dinb family like domain"/>
    <property type="match status" value="1"/>
</dbReference>
<evidence type="ECO:0000259" key="1">
    <source>
        <dbReference type="Pfam" id="PF12867"/>
    </source>
</evidence>
<proteinExistence type="predicted"/>
<dbReference type="InterPro" id="IPR034660">
    <property type="entry name" value="DinB/YfiT-like"/>
</dbReference>
<keyword evidence="3" id="KW-1185">Reference proteome</keyword>
<reference evidence="2 3" key="1">
    <citation type="submission" date="2023-07" db="EMBL/GenBank/DDBJ databases">
        <title>Novel species in genus Planococcus.</title>
        <authorList>
            <person name="Ning S."/>
        </authorList>
    </citation>
    <scope>NUCLEOTIDE SEQUENCE [LARGE SCALE GENOMIC DNA]</scope>
    <source>
        <strain evidence="2 3">N017</strain>
    </source>
</reference>
<evidence type="ECO:0000313" key="3">
    <source>
        <dbReference type="Proteomes" id="UP001172142"/>
    </source>
</evidence>
<sequence length="175" mass="20289">MEFKLQEAIEILERTPDTLICFLSGLSNEWLLANEGAGTWNAEEVVGHLIEAEKTNWLLRVETILQKGENELFPPFDRFAHSKNQSSNSIEEKLHEFKTIRMQNIEKLKEIIDSGTPFELTGMHPEFGPVKLRELLSTWVVHDMTHISQIVRVMAERYREDVGPWANYLGVLKRK</sequence>
<dbReference type="InterPro" id="IPR024775">
    <property type="entry name" value="DinB-like"/>
</dbReference>
<dbReference type="RefSeq" id="WP_301856995.1">
    <property type="nucleotide sequence ID" value="NZ_JAUJWU010000003.1"/>
</dbReference>
<feature type="domain" description="DinB-like" evidence="1">
    <location>
        <begin position="12"/>
        <end position="150"/>
    </location>
</feature>
<evidence type="ECO:0000313" key="2">
    <source>
        <dbReference type="EMBL" id="MDN7246466.1"/>
    </source>
</evidence>
<dbReference type="EMBL" id="JAUJWU010000003">
    <property type="protein sequence ID" value="MDN7246466.1"/>
    <property type="molecule type" value="Genomic_DNA"/>
</dbReference>
<accession>A0ABT8NF04</accession>
<gene>
    <name evidence="2" type="ORF">QWY13_13295</name>
</gene>
<name>A0ABT8NF04_9BACL</name>